<accession>A0ABD6D073</accession>
<reference evidence="3 4" key="1">
    <citation type="journal article" date="2019" name="Int. J. Syst. Evol. Microbiol.">
        <title>The Global Catalogue of Microorganisms (GCM) 10K type strain sequencing project: providing services to taxonomists for standard genome sequencing and annotation.</title>
        <authorList>
            <consortium name="The Broad Institute Genomics Platform"/>
            <consortium name="The Broad Institute Genome Sequencing Center for Infectious Disease"/>
            <person name="Wu L."/>
            <person name="Ma J."/>
        </authorList>
    </citation>
    <scope>NUCLEOTIDE SEQUENCE [LARGE SCALE GENOMIC DNA]</scope>
    <source>
        <strain evidence="3 4">CGMCC 1.10594</strain>
    </source>
</reference>
<dbReference type="EC" id="2.3.1.-" evidence="3"/>
<keyword evidence="4" id="KW-1185">Reference proteome</keyword>
<dbReference type="EMBL" id="JBHUDL010000010">
    <property type="protein sequence ID" value="MFD1633704.1"/>
    <property type="molecule type" value="Genomic_DNA"/>
</dbReference>
<dbReference type="PROSITE" id="PS51186">
    <property type="entry name" value="GNAT"/>
    <property type="match status" value="1"/>
</dbReference>
<dbReference type="Pfam" id="PF00583">
    <property type="entry name" value="Acetyltransf_1"/>
    <property type="match status" value="1"/>
</dbReference>
<dbReference type="Gene3D" id="3.40.630.30">
    <property type="match status" value="1"/>
</dbReference>
<protein>
    <submittedName>
        <fullName evidence="3">GNAT family N-acetyltransferase</fullName>
        <ecNumber evidence="3">2.3.1.-</ecNumber>
    </submittedName>
</protein>
<dbReference type="InterPro" id="IPR000182">
    <property type="entry name" value="GNAT_dom"/>
</dbReference>
<comment type="caution">
    <text evidence="3">The sequence shown here is derived from an EMBL/GenBank/DDBJ whole genome shotgun (WGS) entry which is preliminary data.</text>
</comment>
<dbReference type="Proteomes" id="UP001597075">
    <property type="component" value="Unassembled WGS sequence"/>
</dbReference>
<proteinExistence type="predicted"/>
<keyword evidence="3" id="KW-0808">Transferase</keyword>
<evidence type="ECO:0000259" key="2">
    <source>
        <dbReference type="PROSITE" id="PS51186"/>
    </source>
</evidence>
<dbReference type="InterPro" id="IPR016181">
    <property type="entry name" value="Acyl_CoA_acyltransferase"/>
</dbReference>
<gene>
    <name evidence="3" type="ORF">ACFSBJ_08160</name>
</gene>
<feature type="region of interest" description="Disordered" evidence="1">
    <location>
        <begin position="182"/>
        <end position="207"/>
    </location>
</feature>
<organism evidence="3 4">
    <name type="scientific">Haloplanus ruber</name>
    <dbReference type="NCBI Taxonomy" id="869892"/>
    <lineage>
        <taxon>Archaea</taxon>
        <taxon>Methanobacteriati</taxon>
        <taxon>Methanobacteriota</taxon>
        <taxon>Stenosarchaea group</taxon>
        <taxon>Halobacteria</taxon>
        <taxon>Halobacteriales</taxon>
        <taxon>Haloferacaceae</taxon>
        <taxon>Haloplanus</taxon>
    </lineage>
</organism>
<evidence type="ECO:0000313" key="4">
    <source>
        <dbReference type="Proteomes" id="UP001597075"/>
    </source>
</evidence>
<dbReference type="SUPFAM" id="SSF55729">
    <property type="entry name" value="Acyl-CoA N-acyltransferases (Nat)"/>
    <property type="match status" value="1"/>
</dbReference>
<dbReference type="AlphaFoldDB" id="A0ABD6D073"/>
<feature type="compositionally biased region" description="Basic and acidic residues" evidence="1">
    <location>
        <begin position="195"/>
        <end position="207"/>
    </location>
</feature>
<name>A0ABD6D073_9EURY</name>
<evidence type="ECO:0000256" key="1">
    <source>
        <dbReference type="SAM" id="MobiDB-lite"/>
    </source>
</evidence>
<evidence type="ECO:0000313" key="3">
    <source>
        <dbReference type="EMBL" id="MFD1633704.1"/>
    </source>
</evidence>
<feature type="domain" description="N-acetyltransferase" evidence="2">
    <location>
        <begin position="1"/>
        <end position="142"/>
    </location>
</feature>
<dbReference type="RefSeq" id="WP_256403979.1">
    <property type="nucleotide sequence ID" value="NZ_CP187151.1"/>
</dbReference>
<dbReference type="GO" id="GO:0016746">
    <property type="term" value="F:acyltransferase activity"/>
    <property type="evidence" value="ECO:0007669"/>
    <property type="project" value="UniProtKB-KW"/>
</dbReference>
<dbReference type="CDD" id="cd04301">
    <property type="entry name" value="NAT_SF"/>
    <property type="match status" value="1"/>
</dbReference>
<keyword evidence="3" id="KW-0012">Acyltransferase</keyword>
<sequence length="207" mass="22413">MEFALLGWPPDAPTLRLDYRRFAYAGKFVRGSTGTAVVRRSDRQPAAADEFDRDILAAASFGADRTDADCLVVRYVTVRDDRHGEGIGARLLAFVAARADARGYDRVRIAVNNPAAYRAAARAGFAFVGRETGLAELVCERPAATPADRDPERYRAGLARFRGRELGEGLAARLDDWLGGDPPPLVRAPAGVDADGQRVDTGREPGR</sequence>